<name>A0A9N8ZHN9_9GLOM</name>
<dbReference type="EMBL" id="CAJVPQ010000607">
    <property type="protein sequence ID" value="CAG8496080.1"/>
    <property type="molecule type" value="Genomic_DNA"/>
</dbReference>
<dbReference type="OrthoDB" id="2385582at2759"/>
<evidence type="ECO:0000313" key="2">
    <source>
        <dbReference type="Proteomes" id="UP000789570"/>
    </source>
</evidence>
<organism evidence="1 2">
    <name type="scientific">Funneliformis caledonium</name>
    <dbReference type="NCBI Taxonomy" id="1117310"/>
    <lineage>
        <taxon>Eukaryota</taxon>
        <taxon>Fungi</taxon>
        <taxon>Fungi incertae sedis</taxon>
        <taxon>Mucoromycota</taxon>
        <taxon>Glomeromycotina</taxon>
        <taxon>Glomeromycetes</taxon>
        <taxon>Glomerales</taxon>
        <taxon>Glomeraceae</taxon>
        <taxon>Funneliformis</taxon>
    </lineage>
</organism>
<dbReference type="AlphaFoldDB" id="A0A9N8ZHN9"/>
<dbReference type="Proteomes" id="UP000789570">
    <property type="component" value="Unassembled WGS sequence"/>
</dbReference>
<keyword evidence="2" id="KW-1185">Reference proteome</keyword>
<protein>
    <submittedName>
        <fullName evidence="1">13960_t:CDS:1</fullName>
    </submittedName>
</protein>
<sequence>MVLIFFSGISQLGKIFDGENGTKLLKEIGKKTPKMMKDIFAWPWVNRTRMIGIPAKVEEFGSKMIVRNMIDLVEQNNAIKLNDEELKELKKVVNLSNITTVTAK</sequence>
<comment type="caution">
    <text evidence="1">The sequence shown here is derived from an EMBL/GenBank/DDBJ whole genome shotgun (WGS) entry which is preliminary data.</text>
</comment>
<reference evidence="1" key="1">
    <citation type="submission" date="2021-06" db="EMBL/GenBank/DDBJ databases">
        <authorList>
            <person name="Kallberg Y."/>
            <person name="Tangrot J."/>
            <person name="Rosling A."/>
        </authorList>
    </citation>
    <scope>NUCLEOTIDE SEQUENCE</scope>
    <source>
        <strain evidence="1">UK204</strain>
    </source>
</reference>
<proteinExistence type="predicted"/>
<accession>A0A9N8ZHN9</accession>
<evidence type="ECO:0000313" key="1">
    <source>
        <dbReference type="EMBL" id="CAG8496080.1"/>
    </source>
</evidence>
<gene>
    <name evidence="1" type="ORF">FCALED_LOCUS3463</name>
</gene>